<dbReference type="InterPro" id="IPR002725">
    <property type="entry name" value="YgjP-like_metallopeptidase"/>
</dbReference>
<protein>
    <recommendedName>
        <fullName evidence="1">YgjP-like metallopeptidase domain-containing protein</fullName>
    </recommendedName>
</protein>
<evidence type="ECO:0000313" key="3">
    <source>
        <dbReference type="Proteomes" id="UP000182160"/>
    </source>
</evidence>
<dbReference type="Pfam" id="PF01863">
    <property type="entry name" value="YgjP-like"/>
    <property type="match status" value="1"/>
</dbReference>
<dbReference type="InterPro" id="IPR053136">
    <property type="entry name" value="UTP_pyrophosphatase-like"/>
</dbReference>
<reference evidence="2 3" key="1">
    <citation type="submission" date="2016-10" db="EMBL/GenBank/DDBJ databases">
        <authorList>
            <person name="de Groot N.N."/>
        </authorList>
    </citation>
    <scope>NUCLEOTIDE SEQUENCE [LARGE SCALE GENOMIC DNA]</scope>
    <source>
        <strain evidence="2 3">DSM 11457</strain>
    </source>
</reference>
<organism evidence="2 3">
    <name type="scientific">Roseovarius tolerans</name>
    <dbReference type="NCBI Taxonomy" id="74031"/>
    <lineage>
        <taxon>Bacteria</taxon>
        <taxon>Pseudomonadati</taxon>
        <taxon>Pseudomonadota</taxon>
        <taxon>Alphaproteobacteria</taxon>
        <taxon>Rhodobacterales</taxon>
        <taxon>Roseobacteraceae</taxon>
        <taxon>Roseovarius</taxon>
    </lineage>
</organism>
<name>A0A1H8HG74_9RHOB</name>
<evidence type="ECO:0000259" key="1">
    <source>
        <dbReference type="Pfam" id="PF01863"/>
    </source>
</evidence>
<evidence type="ECO:0000313" key="2">
    <source>
        <dbReference type="EMBL" id="SEN54568.1"/>
    </source>
</evidence>
<sequence length="79" mass="9564">MKTKWGTCNIEAKRIWLNLELVKKPPQCLEYVIVHELAHFFERNHSDRFVALLDQKLPIWRMIRDELNTAPLAHEHWNM</sequence>
<dbReference type="CDD" id="cd07344">
    <property type="entry name" value="M48_yhfN_like"/>
    <property type="match status" value="1"/>
</dbReference>
<dbReference type="PANTHER" id="PTHR30399:SF1">
    <property type="entry name" value="UTP PYROPHOSPHATASE"/>
    <property type="match status" value="1"/>
</dbReference>
<dbReference type="Gene3D" id="3.30.2010.10">
    <property type="entry name" value="Metalloproteases ('zincins'), catalytic domain"/>
    <property type="match status" value="1"/>
</dbReference>
<dbReference type="AlphaFoldDB" id="A0A1H8HG74"/>
<dbReference type="EMBL" id="FOBO01000020">
    <property type="protein sequence ID" value="SEN54568.1"/>
    <property type="molecule type" value="Genomic_DNA"/>
</dbReference>
<gene>
    <name evidence="2" type="ORF">SAMN04488077_12015</name>
</gene>
<accession>A0A1H8HG74</accession>
<proteinExistence type="predicted"/>
<feature type="domain" description="YgjP-like metallopeptidase" evidence="1">
    <location>
        <begin position="1"/>
        <end position="69"/>
    </location>
</feature>
<dbReference type="Proteomes" id="UP000182160">
    <property type="component" value="Unassembled WGS sequence"/>
</dbReference>
<dbReference type="PANTHER" id="PTHR30399">
    <property type="entry name" value="UNCHARACTERIZED PROTEIN YGJP"/>
    <property type="match status" value="1"/>
</dbReference>